<dbReference type="InterPro" id="IPR020806">
    <property type="entry name" value="PKS_PP-bd"/>
</dbReference>
<dbReference type="KEGG" id="apuu:APUU_50750A"/>
<dbReference type="GO" id="GO:0008168">
    <property type="term" value="F:methyltransferase activity"/>
    <property type="evidence" value="ECO:0007669"/>
    <property type="project" value="UniProtKB-KW"/>
</dbReference>
<dbReference type="InterPro" id="IPR014031">
    <property type="entry name" value="Ketoacyl_synth_C"/>
</dbReference>
<keyword evidence="1" id="KW-0596">Phosphopantetheine</keyword>
<protein>
    <submittedName>
        <fullName evidence="10">Type I iterative PKS</fullName>
    </submittedName>
</protein>
<dbReference type="RefSeq" id="XP_041558233.1">
    <property type="nucleotide sequence ID" value="XM_041705781.1"/>
</dbReference>
<dbReference type="Pfam" id="PF16197">
    <property type="entry name" value="KAsynt_C_assoc"/>
    <property type="match status" value="1"/>
</dbReference>
<evidence type="ECO:0000256" key="3">
    <source>
        <dbReference type="ARBA" id="ARBA00022603"/>
    </source>
</evidence>
<dbReference type="SUPFAM" id="SSF53335">
    <property type="entry name" value="S-adenosyl-L-methionine-dependent methyltransferases"/>
    <property type="match status" value="1"/>
</dbReference>
<dbReference type="PROSITE" id="PS52004">
    <property type="entry name" value="KS3_2"/>
    <property type="match status" value="1"/>
</dbReference>
<dbReference type="Gene3D" id="1.10.1200.10">
    <property type="entry name" value="ACP-like"/>
    <property type="match status" value="1"/>
</dbReference>
<dbReference type="Gene3D" id="3.40.50.150">
    <property type="entry name" value="Vaccinia Virus protein VP39"/>
    <property type="match status" value="1"/>
</dbReference>
<dbReference type="InterPro" id="IPR057326">
    <property type="entry name" value="KR_dom"/>
</dbReference>
<dbReference type="InterPro" id="IPR050091">
    <property type="entry name" value="PKS_NRPS_Biosynth_Enz"/>
</dbReference>
<evidence type="ECO:0000256" key="6">
    <source>
        <dbReference type="PROSITE-ProRule" id="PRU01363"/>
    </source>
</evidence>
<feature type="domain" description="Ketosynthase family 3 (KS3)" evidence="8">
    <location>
        <begin position="5"/>
        <end position="439"/>
    </location>
</feature>
<dbReference type="SUPFAM" id="SSF51735">
    <property type="entry name" value="NAD(P)-binding Rossmann-fold domains"/>
    <property type="match status" value="1"/>
</dbReference>
<sequence length="2517" mass="277159">MTTLHEPIAIIGSACRFPGQSQTPTKLWELLQHPRDVLKEFDPEQLSLQRFFHENGETHGSTDVTNKSYLLDEDIGFFDASFFGISPVEAASMDPQQRILLETVYEALEAAGLTLPQIKGSQTGVYVGSMTDDWSAIQRRDMETVTTYAATGTASSILSNRISHAFDLHGPSETIDTACSSSLVALHHAATALRIGDCDTALVAAANLILDPSRYILESKLHMLSPDARCRMWDVGANGYARGEGAAALILKPLSRALRDGDHVDALIRGTGVNSGGQTAAGITVPSAISQRDLIRSTYRRAGLDPVRDAPQFVECHGTGTPVGDPVEARALSEAFIASTVPGRSKVIHVGSIKTVIGHLEGCAGLAGVLKAILAIKHKTIPPNLLFNKLNPEIEPYYGPLQITKVPLAWPEQPAGTPMRASVNSFGFGGTNAHAIIEGFAEESNITNEHVPVPEDELTPASPLLLFFSARSASSLLRSIKAYIQHLRHNPRINLRDLSWILYSRRSVHRMRASFSGVSRETLLEHMESYVLRCEAGYEPRLVNRASPSPKALGVFTGQGAQWPAMGRELFLHSHLFRQSIEACEAVLQALPEHIPSWSLVDELTSTSTSSSRIALAAISQPLCTAVQISLVNLLTTAGIKFDHVVGHSSGEIAAAYASGIITLEAAMQMAYYRGFHASLAQGRNGEKGGMIAVGLSYDDALEFCTRFEFEDRIQVAAVNAPQSVTISGDLETILQAKERLKQDGVFVKQLKVDTAYHSHHMRPCEQAYLDSLLACDIQVQLHDRKSPIWHSSVHGDTLLEQDDLSALSGPYWVSNMIQPVLFSRAIVSAIQHGGPFDLVVEVGPHPALKGPTEQVFKELGAVPYYTGTLKRGENDIEALSATVAGIWMQLGPESIDLNGFHRAFSVDRNLQEYTSATPALIKDLPTYSWDHDRVFWRESRMSRRFRTDRDRPHELLGRRTPDDNNRELRWRNVLRRNELSWLSGHEVLGDILLPGAAYVSIALEAGRYLAGMQKRRCLERLEVEKVRILRPVVVPDDKAGVETLFTVCVEESASASEGDVQIITAQFSYYVCPDETSGSMIHTCSGNLTIHLRRISDINAAQNYNVLPPKEPPPTDLTPITTSDIYSMFHRIGLTYSGIFRTIDTCQRCLNFSTATAVWPGGALGRRDEYLVHPALLDVAFQALFLARTHPNTGHVSAALLPSYIERVRVAGPRAEQAGLGTGPGDIRAEFETWIIQQTAETVTGDINIYDPAAESRRVLQLEGLEVRMVGELDVSADRPIFSKTVWGSDIARRIEIAELVHEYDTVRDGQLLRLSAAAERMALFYAKQVVNEVEGFDNREKMSWYHHRMLEALDTHLELTRKGQHRIMRREWLEDTQATMDALDAENPDEVELEILKASGENLARVVRGEMHMLEVLKENDLLGRYYMRDGGFIRVNQCLARAMQHISFKFPRCNILEIGAGTGATTWSVLDAIKSAYEMYTYTDISAGFFSSAREKFTDSLDQMIFKVLDIEKDPSTQGFAPHSYDVIIAANVIHATRNLENTLRNIRSLLRPGGYFLLFEVTNTQSLRILVSFGGLSGLWLGEEENRRLSPTVSCTDWDRLLGQTGFSGADTVVHDVADEDKHTLSLIVSQAVDRAFLRLRDPLATAAEFDLSLGPVLLIGGQKSTTSIASQIQEILPESWHRELHVIPSLDGLDPAQLQPNMEIICLHELDEPLFTGMTSRRLNMLQNMLTNARVLLWVKPADQTQTPRAAMFPGIARVLEDEIPQLRTQVVSLETGVDGSVAARFLVEGLLRLHELSEHDRVAQSDRDVYQQVWKQEPEVTLRTTGQVLIPRVVMDNDLNEVYIASTRAVTKLVDSADTIKAVPGASKMMLQVDTDRTTTACTISVKYVVHMPDNQGDGLYLVYGTQDGSTSVIGISKYNSSVVQLGLADIFTVDNDTAVSTIKATTNCLLSRALSMIAGPGARVLVYEPPSESIASLVTTDLMHAGARVHFVTSGLNGPVDWIRAHPLASKREIERLIPTDITLYVDCLTDGLASQTIQSCLPPNCTRCHFDSHLLKQVIKDGVNIPILLGDAYRAAKGVARDESDIVPASQLAGTDLSLLNRQYVTDWQRKSELLKVTVPPLSMKNLFHPDRTYFMVGAAGGLGLSICRWMLRNGAKFIVIASRDPQINTSLLEDAHRQGARVEVVAMDVTNKESVEEVVHKIQQTMPPVAGVCNAAMVLSDSLFLDMDAAQLNKTLAPKVDGSEHLDAVFRDSDPNLDFFILLSSAAAVVGNAGQSNYNCANLYMEALVDQRRARGAPASIIHIGYVSDVGYVSRNSSRQMQRQFSKLRSMPLSEIDVHHAFAQAIRGGRPSTGLSHNIIMGVQPPTVPLVPNQPVVWLGNPRFGHFVPYNKVGNKQQLKPGKLGDVRKLVIEAQSEEDAVAVTVAAFSTKLESILQLPPGSVVENQKQPLVELGIDSLVAVEIRTWFVRELGAEVPVVKILGGDSALQLCRIAVRSVRKQIVEVKVE</sequence>
<dbReference type="InterPro" id="IPR016036">
    <property type="entry name" value="Malonyl_transacylase_ACP-bd"/>
</dbReference>
<dbReference type="Pfam" id="PF00109">
    <property type="entry name" value="ketoacyl-synt"/>
    <property type="match status" value="1"/>
</dbReference>
<dbReference type="InterPro" id="IPR006162">
    <property type="entry name" value="Ppantetheine_attach_site"/>
</dbReference>
<dbReference type="SMART" id="SM00826">
    <property type="entry name" value="PKS_DH"/>
    <property type="match status" value="1"/>
</dbReference>
<dbReference type="InterPro" id="IPR049552">
    <property type="entry name" value="PKS_DH_N"/>
</dbReference>
<dbReference type="InterPro" id="IPR009081">
    <property type="entry name" value="PP-bd_ACP"/>
</dbReference>
<dbReference type="CDD" id="cd02440">
    <property type="entry name" value="AdoMet_MTases"/>
    <property type="match status" value="1"/>
</dbReference>
<dbReference type="InterPro" id="IPR036736">
    <property type="entry name" value="ACP-like_sf"/>
</dbReference>
<dbReference type="GO" id="GO:0004315">
    <property type="term" value="F:3-oxoacyl-[acyl-carrier-protein] synthase activity"/>
    <property type="evidence" value="ECO:0007669"/>
    <property type="project" value="InterPro"/>
</dbReference>
<dbReference type="InterPro" id="IPR001227">
    <property type="entry name" value="Ac_transferase_dom_sf"/>
</dbReference>
<name>A0A7R7XSM2_9EURO</name>
<dbReference type="InterPro" id="IPR042104">
    <property type="entry name" value="PKS_dehydratase_sf"/>
</dbReference>
<dbReference type="InterPro" id="IPR013968">
    <property type="entry name" value="PKS_KR"/>
</dbReference>
<keyword evidence="11" id="KW-1185">Reference proteome</keyword>
<dbReference type="EMBL" id="AP024447">
    <property type="protein sequence ID" value="BCS26039.1"/>
    <property type="molecule type" value="Genomic_DNA"/>
</dbReference>
<dbReference type="SUPFAM" id="SSF53901">
    <property type="entry name" value="Thiolase-like"/>
    <property type="match status" value="1"/>
</dbReference>
<dbReference type="InterPro" id="IPR036291">
    <property type="entry name" value="NAD(P)-bd_dom_sf"/>
</dbReference>
<dbReference type="SMART" id="SM00827">
    <property type="entry name" value="PKS_AT"/>
    <property type="match status" value="1"/>
</dbReference>
<reference evidence="10" key="2">
    <citation type="submission" date="2021-02" db="EMBL/GenBank/DDBJ databases">
        <title>Aspergillus puulaauensis MK2 genome sequence.</title>
        <authorList>
            <person name="Futagami T."/>
            <person name="Mori K."/>
            <person name="Kadooka C."/>
            <person name="Tanaka T."/>
        </authorList>
    </citation>
    <scope>NUCLEOTIDE SEQUENCE</scope>
    <source>
        <strain evidence="10">MK2</strain>
    </source>
</reference>
<dbReference type="InterPro" id="IPR014043">
    <property type="entry name" value="Acyl_transferase_dom"/>
</dbReference>
<dbReference type="InterPro" id="IPR020807">
    <property type="entry name" value="PKS_DH"/>
</dbReference>
<evidence type="ECO:0000259" key="9">
    <source>
        <dbReference type="PROSITE" id="PS52019"/>
    </source>
</evidence>
<dbReference type="Pfam" id="PF08659">
    <property type="entry name" value="KR"/>
    <property type="match status" value="1"/>
</dbReference>
<dbReference type="CDD" id="cd00833">
    <property type="entry name" value="PKS"/>
    <property type="match status" value="1"/>
</dbReference>
<dbReference type="Pfam" id="PF08242">
    <property type="entry name" value="Methyltransf_12"/>
    <property type="match status" value="1"/>
</dbReference>
<dbReference type="OrthoDB" id="329835at2759"/>
<feature type="domain" description="Carrier" evidence="7">
    <location>
        <begin position="2431"/>
        <end position="2507"/>
    </location>
</feature>
<dbReference type="SMART" id="SM00825">
    <property type="entry name" value="PKS_KS"/>
    <property type="match status" value="1"/>
</dbReference>
<keyword evidence="2" id="KW-0597">Phosphoprotein</keyword>
<dbReference type="Proteomes" id="UP000654913">
    <property type="component" value="Chromosome 5"/>
</dbReference>
<feature type="active site" description="Proton donor; for dehydratase activity" evidence="6">
    <location>
        <position position="1179"/>
    </location>
</feature>
<dbReference type="InterPro" id="IPR016035">
    <property type="entry name" value="Acyl_Trfase/lysoPLipase"/>
</dbReference>
<dbReference type="GO" id="GO:0006633">
    <property type="term" value="P:fatty acid biosynthetic process"/>
    <property type="evidence" value="ECO:0007669"/>
    <property type="project" value="InterPro"/>
</dbReference>
<dbReference type="PROSITE" id="PS00012">
    <property type="entry name" value="PHOSPHOPANTETHEINE"/>
    <property type="match status" value="1"/>
</dbReference>
<dbReference type="InterPro" id="IPR029063">
    <property type="entry name" value="SAM-dependent_MTases_sf"/>
</dbReference>
<dbReference type="PROSITE" id="PS52019">
    <property type="entry name" value="PKS_MFAS_DH"/>
    <property type="match status" value="1"/>
</dbReference>
<feature type="domain" description="PKS/mFAS DH" evidence="9">
    <location>
        <begin position="954"/>
        <end position="1277"/>
    </location>
</feature>
<dbReference type="Pfam" id="PF21089">
    <property type="entry name" value="PKS_DH_N"/>
    <property type="match status" value="1"/>
</dbReference>
<dbReference type="Pfam" id="PF00550">
    <property type="entry name" value="PP-binding"/>
    <property type="match status" value="1"/>
</dbReference>
<evidence type="ECO:0000313" key="10">
    <source>
        <dbReference type="EMBL" id="BCS26039.1"/>
    </source>
</evidence>
<evidence type="ECO:0000256" key="4">
    <source>
        <dbReference type="ARBA" id="ARBA00022679"/>
    </source>
</evidence>
<evidence type="ECO:0000256" key="5">
    <source>
        <dbReference type="ARBA" id="ARBA00023268"/>
    </source>
</evidence>
<dbReference type="SMART" id="SM00823">
    <property type="entry name" value="PKS_PP"/>
    <property type="match status" value="1"/>
</dbReference>
<reference evidence="10" key="1">
    <citation type="submission" date="2021-01" db="EMBL/GenBank/DDBJ databases">
        <authorList>
            <consortium name="Aspergillus puulaauensis MK2 genome sequencing consortium"/>
            <person name="Kazuki M."/>
            <person name="Futagami T."/>
        </authorList>
    </citation>
    <scope>NUCLEOTIDE SEQUENCE</scope>
    <source>
        <strain evidence="10">MK2</strain>
    </source>
</reference>
<dbReference type="InterPro" id="IPR020841">
    <property type="entry name" value="PKS_Beta-ketoAc_synthase_dom"/>
</dbReference>
<dbReference type="GO" id="GO:0031177">
    <property type="term" value="F:phosphopantetheine binding"/>
    <property type="evidence" value="ECO:0007669"/>
    <property type="project" value="InterPro"/>
</dbReference>
<dbReference type="Pfam" id="PF00698">
    <property type="entry name" value="Acyl_transf_1"/>
    <property type="match status" value="1"/>
</dbReference>
<evidence type="ECO:0000256" key="1">
    <source>
        <dbReference type="ARBA" id="ARBA00022450"/>
    </source>
</evidence>
<dbReference type="GO" id="GO:0004312">
    <property type="term" value="F:fatty acid synthase activity"/>
    <property type="evidence" value="ECO:0007669"/>
    <property type="project" value="TreeGrafter"/>
</dbReference>
<dbReference type="Gene3D" id="3.40.366.10">
    <property type="entry name" value="Malonyl-Coenzyme A Acyl Carrier Protein, domain 2"/>
    <property type="match status" value="1"/>
</dbReference>
<evidence type="ECO:0000313" key="11">
    <source>
        <dbReference type="Proteomes" id="UP000654913"/>
    </source>
</evidence>
<dbReference type="PROSITE" id="PS50075">
    <property type="entry name" value="CARRIER"/>
    <property type="match status" value="1"/>
</dbReference>
<dbReference type="Gene3D" id="3.10.129.110">
    <property type="entry name" value="Polyketide synthase dehydratase"/>
    <property type="match status" value="1"/>
</dbReference>
<dbReference type="SMART" id="SM00822">
    <property type="entry name" value="PKS_KR"/>
    <property type="match status" value="1"/>
</dbReference>
<dbReference type="InterPro" id="IPR013217">
    <property type="entry name" value="Methyltransf_12"/>
</dbReference>
<keyword evidence="5" id="KW-0511">Multifunctional enzyme</keyword>
<dbReference type="Gene3D" id="3.40.47.10">
    <property type="match status" value="1"/>
</dbReference>
<keyword evidence="4" id="KW-0808">Transferase</keyword>
<dbReference type="Pfam" id="PF02801">
    <property type="entry name" value="Ketoacyl-synt_C"/>
    <property type="match status" value="1"/>
</dbReference>
<dbReference type="GO" id="GO:0032259">
    <property type="term" value="P:methylation"/>
    <property type="evidence" value="ECO:0007669"/>
    <property type="project" value="UniProtKB-KW"/>
</dbReference>
<evidence type="ECO:0000259" key="7">
    <source>
        <dbReference type="PROSITE" id="PS50075"/>
    </source>
</evidence>
<dbReference type="InterPro" id="IPR018201">
    <property type="entry name" value="Ketoacyl_synth_AS"/>
</dbReference>
<dbReference type="PANTHER" id="PTHR43775:SF20">
    <property type="entry name" value="HYBRID PKS-NRPS SYNTHETASE APDA"/>
    <property type="match status" value="1"/>
</dbReference>
<dbReference type="PROSITE" id="PS00606">
    <property type="entry name" value="KS3_1"/>
    <property type="match status" value="1"/>
</dbReference>
<dbReference type="SUPFAM" id="SSF52151">
    <property type="entry name" value="FabD/lysophospholipase-like"/>
    <property type="match status" value="1"/>
</dbReference>
<dbReference type="PANTHER" id="PTHR43775">
    <property type="entry name" value="FATTY ACID SYNTHASE"/>
    <property type="match status" value="1"/>
</dbReference>
<dbReference type="InterPro" id="IPR014030">
    <property type="entry name" value="Ketoacyl_synth_N"/>
</dbReference>
<feature type="active site" description="Proton acceptor; for dehydratase activity" evidence="6">
    <location>
        <position position="986"/>
    </location>
</feature>
<organism evidence="10 11">
    <name type="scientific">Aspergillus puulaauensis</name>
    <dbReference type="NCBI Taxonomy" id="1220207"/>
    <lineage>
        <taxon>Eukaryota</taxon>
        <taxon>Fungi</taxon>
        <taxon>Dikarya</taxon>
        <taxon>Ascomycota</taxon>
        <taxon>Pezizomycotina</taxon>
        <taxon>Eurotiomycetes</taxon>
        <taxon>Eurotiomycetidae</taxon>
        <taxon>Eurotiales</taxon>
        <taxon>Aspergillaceae</taxon>
        <taxon>Aspergillus</taxon>
    </lineage>
</organism>
<dbReference type="SUPFAM" id="SSF55048">
    <property type="entry name" value="Probable ACP-binding domain of malonyl-CoA ACP transacylase"/>
    <property type="match status" value="1"/>
</dbReference>
<dbReference type="InterPro" id="IPR016039">
    <property type="entry name" value="Thiolase-like"/>
</dbReference>
<gene>
    <name evidence="10" type="primary">PKS10</name>
    <name evidence="10" type="ORF">APUU_50750A</name>
</gene>
<dbReference type="Pfam" id="PF14765">
    <property type="entry name" value="PS-DH"/>
    <property type="match status" value="1"/>
</dbReference>
<dbReference type="InterPro" id="IPR032821">
    <property type="entry name" value="PKS_assoc"/>
</dbReference>
<accession>A0A7R7XSM2</accession>
<keyword evidence="3" id="KW-0489">Methyltransferase</keyword>
<evidence type="ECO:0000256" key="2">
    <source>
        <dbReference type="ARBA" id="ARBA00022553"/>
    </source>
</evidence>
<dbReference type="InterPro" id="IPR049551">
    <property type="entry name" value="PKS_DH_C"/>
</dbReference>
<dbReference type="GO" id="GO:0044550">
    <property type="term" value="P:secondary metabolite biosynthetic process"/>
    <property type="evidence" value="ECO:0007669"/>
    <property type="project" value="TreeGrafter"/>
</dbReference>
<proteinExistence type="predicted"/>
<dbReference type="Gene3D" id="3.40.50.720">
    <property type="entry name" value="NAD(P)-binding Rossmann-like Domain"/>
    <property type="match status" value="2"/>
</dbReference>
<dbReference type="InterPro" id="IPR049900">
    <property type="entry name" value="PKS_mFAS_DH"/>
</dbReference>
<evidence type="ECO:0000259" key="8">
    <source>
        <dbReference type="PROSITE" id="PS52004"/>
    </source>
</evidence>
<feature type="region of interest" description="C-terminal hotdog fold" evidence="6">
    <location>
        <begin position="1117"/>
        <end position="1277"/>
    </location>
</feature>
<dbReference type="GeneID" id="64976044"/>
<feature type="region of interest" description="N-terminal hotdog fold" evidence="6">
    <location>
        <begin position="954"/>
        <end position="1096"/>
    </location>
</feature>
<dbReference type="SUPFAM" id="SSF47336">
    <property type="entry name" value="ACP-like"/>
    <property type="match status" value="1"/>
</dbReference>